<accession>A0A1S2XPX6</accession>
<dbReference type="OrthoDB" id="8026949at2759"/>
<dbReference type="PaxDb" id="3827-XP_004492695.1"/>
<organism evidence="2 3">
    <name type="scientific">Cicer arietinum</name>
    <name type="common">Chickpea</name>
    <name type="synonym">Garbanzo</name>
    <dbReference type="NCBI Taxonomy" id="3827"/>
    <lineage>
        <taxon>Eukaryota</taxon>
        <taxon>Viridiplantae</taxon>
        <taxon>Streptophyta</taxon>
        <taxon>Embryophyta</taxon>
        <taxon>Tracheophyta</taxon>
        <taxon>Spermatophyta</taxon>
        <taxon>Magnoliopsida</taxon>
        <taxon>eudicotyledons</taxon>
        <taxon>Gunneridae</taxon>
        <taxon>Pentapetalae</taxon>
        <taxon>rosids</taxon>
        <taxon>fabids</taxon>
        <taxon>Fabales</taxon>
        <taxon>Fabaceae</taxon>
        <taxon>Papilionoideae</taxon>
        <taxon>50 kb inversion clade</taxon>
        <taxon>NPAAA clade</taxon>
        <taxon>Hologalegina</taxon>
        <taxon>IRL clade</taxon>
        <taxon>Cicereae</taxon>
        <taxon>Cicer</taxon>
    </lineage>
</organism>
<dbReference type="KEGG" id="cam:101493066"/>
<protein>
    <submittedName>
        <fullName evidence="3">Uncharacterized protein LOC101493066</fullName>
    </submittedName>
</protein>
<evidence type="ECO:0000256" key="1">
    <source>
        <dbReference type="SAM" id="MobiDB-lite"/>
    </source>
</evidence>
<dbReference type="GeneID" id="101493066"/>
<reference evidence="2" key="1">
    <citation type="journal article" date="2013" name="Nat. Biotechnol.">
        <title>Draft genome sequence of chickpea (Cicer arietinum) provides a resource for trait improvement.</title>
        <authorList>
            <person name="Varshney R.K."/>
            <person name="Song C."/>
            <person name="Saxena R.K."/>
            <person name="Azam S."/>
            <person name="Yu S."/>
            <person name="Sharpe A.G."/>
            <person name="Cannon S."/>
            <person name="Baek J."/>
            <person name="Rosen B.D."/>
            <person name="Tar'an B."/>
            <person name="Millan T."/>
            <person name="Zhang X."/>
            <person name="Ramsay L.D."/>
            <person name="Iwata A."/>
            <person name="Wang Y."/>
            <person name="Nelson W."/>
            <person name="Farmer A.D."/>
            <person name="Gaur P.M."/>
            <person name="Soderlund C."/>
            <person name="Penmetsa R.V."/>
            <person name="Xu C."/>
            <person name="Bharti A.K."/>
            <person name="He W."/>
            <person name="Winter P."/>
            <person name="Zhao S."/>
            <person name="Hane J.K."/>
            <person name="Carrasquilla-Garcia N."/>
            <person name="Condie J.A."/>
            <person name="Upadhyaya H.D."/>
            <person name="Luo M.C."/>
            <person name="Thudi M."/>
            <person name="Gowda C.L."/>
            <person name="Singh N.P."/>
            <person name="Lichtenzveig J."/>
            <person name="Gali K.K."/>
            <person name="Rubio J."/>
            <person name="Nadarajan N."/>
            <person name="Dolezel J."/>
            <person name="Bansal K.C."/>
            <person name="Xu X."/>
            <person name="Edwards D."/>
            <person name="Zhang G."/>
            <person name="Kahl G."/>
            <person name="Gil J."/>
            <person name="Singh K.B."/>
            <person name="Datta S.K."/>
            <person name="Jackson S.A."/>
            <person name="Wang J."/>
            <person name="Cook D.R."/>
        </authorList>
    </citation>
    <scope>NUCLEOTIDE SEQUENCE [LARGE SCALE GENOMIC DNA]</scope>
    <source>
        <strain evidence="2">cv. CDC Frontier</strain>
    </source>
</reference>
<gene>
    <name evidence="3" type="primary">LOC101493066</name>
</gene>
<name>A0A1S2XPX6_CICAR</name>
<sequence>MEQGFLLPDFTLPSNWKDHPQTKCYINLDTGDVFCYSDDMLCFVDAPPNQSPLNDGQTKMEIGDIPSATDTLSDSSDKTTLAMKAAIQKWKTKIKMDQSFATEDSSDSSMKTTAGMEITSTKGKTKMEIGENLSASEESSMETTLAMNTASNKVKAKMEMEDESSASEDSSDTYEAEPYAMETCPEKVEDRIVRKRRCGTCGGLGHNRRTCS</sequence>
<feature type="compositionally biased region" description="Acidic residues" evidence="1">
    <location>
        <begin position="160"/>
        <end position="175"/>
    </location>
</feature>
<dbReference type="RefSeq" id="XP_004492695.1">
    <property type="nucleotide sequence ID" value="XM_004492638.3"/>
</dbReference>
<keyword evidence="2" id="KW-1185">Reference proteome</keyword>
<evidence type="ECO:0000313" key="2">
    <source>
        <dbReference type="Proteomes" id="UP000087171"/>
    </source>
</evidence>
<evidence type="ECO:0000313" key="3">
    <source>
        <dbReference type="RefSeq" id="XP_004492695.1"/>
    </source>
</evidence>
<dbReference type="Proteomes" id="UP000087171">
    <property type="component" value="Chromosome Ca3"/>
</dbReference>
<feature type="region of interest" description="Disordered" evidence="1">
    <location>
        <begin position="151"/>
        <end position="181"/>
    </location>
</feature>
<dbReference type="AlphaFoldDB" id="A0A1S2XPX6"/>
<reference evidence="3" key="2">
    <citation type="submission" date="2025-08" db="UniProtKB">
        <authorList>
            <consortium name="RefSeq"/>
        </authorList>
    </citation>
    <scope>IDENTIFICATION</scope>
    <source>
        <tissue evidence="3">Etiolated seedlings</tissue>
    </source>
</reference>
<proteinExistence type="predicted"/>